<dbReference type="OrthoDB" id="7975395at2759"/>
<evidence type="ECO:0000256" key="1">
    <source>
        <dbReference type="SAM" id="SignalP"/>
    </source>
</evidence>
<gene>
    <name evidence="2" type="ORF">FF38_00529</name>
</gene>
<evidence type="ECO:0008006" key="4">
    <source>
        <dbReference type="Google" id="ProtNLM"/>
    </source>
</evidence>
<protein>
    <recommendedName>
        <fullName evidence="4">MD-2-related lipid-recognition domain-containing protein</fullName>
    </recommendedName>
</protein>
<name>A0A0L0CQA3_LUCCU</name>
<keyword evidence="1" id="KW-0732">Signal</keyword>
<feature type="chain" id="PRO_5005536760" description="MD-2-related lipid-recognition domain-containing protein" evidence="1">
    <location>
        <begin position="20"/>
        <end position="186"/>
    </location>
</feature>
<keyword evidence="3" id="KW-1185">Reference proteome</keyword>
<proteinExistence type="predicted"/>
<dbReference type="AlphaFoldDB" id="A0A0L0CQA3"/>
<evidence type="ECO:0000313" key="3">
    <source>
        <dbReference type="Proteomes" id="UP000037069"/>
    </source>
</evidence>
<accession>A0A0L0CQA3</accession>
<dbReference type="EMBL" id="JRES01000052">
    <property type="protein sequence ID" value="KNC34543.1"/>
    <property type="molecule type" value="Genomic_DNA"/>
</dbReference>
<dbReference type="InterPro" id="IPR006601">
    <property type="entry name" value="Uncharacterised_DM11_DROME"/>
</dbReference>
<feature type="signal peptide" evidence="1">
    <location>
        <begin position="1"/>
        <end position="19"/>
    </location>
</feature>
<comment type="caution">
    <text evidence="2">The sequence shown here is derived from an EMBL/GenBank/DDBJ whole genome shotgun (WGS) entry which is preliminary data.</text>
</comment>
<sequence length="186" mass="22219">MLYKLITFAFLVRVWTALAYKYEVQFRDEKFFLPCEKYPNNSLDIVIKRPENVTVLSDSATYVYGDVVIIYDFDPLQKYETNMEFFKFSRGSWQKTLYSIRRDDFCTSFFNPSELWSPFLKEMPAEQRKCPFRKGQIFSINATTDQSFEMPTGSLEGDYWAHFEAGDRKNLDMFFCIDSYFNIYRV</sequence>
<organism evidence="2 3">
    <name type="scientific">Lucilia cuprina</name>
    <name type="common">Green bottle fly</name>
    <name type="synonym">Australian sheep blowfly</name>
    <dbReference type="NCBI Taxonomy" id="7375"/>
    <lineage>
        <taxon>Eukaryota</taxon>
        <taxon>Metazoa</taxon>
        <taxon>Ecdysozoa</taxon>
        <taxon>Arthropoda</taxon>
        <taxon>Hexapoda</taxon>
        <taxon>Insecta</taxon>
        <taxon>Pterygota</taxon>
        <taxon>Neoptera</taxon>
        <taxon>Endopterygota</taxon>
        <taxon>Diptera</taxon>
        <taxon>Brachycera</taxon>
        <taxon>Muscomorpha</taxon>
        <taxon>Oestroidea</taxon>
        <taxon>Calliphoridae</taxon>
        <taxon>Luciliinae</taxon>
        <taxon>Lucilia</taxon>
    </lineage>
</organism>
<dbReference type="Proteomes" id="UP000037069">
    <property type="component" value="Unassembled WGS sequence"/>
</dbReference>
<evidence type="ECO:0000313" key="2">
    <source>
        <dbReference type="EMBL" id="KNC34543.1"/>
    </source>
</evidence>
<reference evidence="2 3" key="1">
    <citation type="journal article" date="2015" name="Nat. Commun.">
        <title>Lucilia cuprina genome unlocks parasitic fly biology to underpin future interventions.</title>
        <authorList>
            <person name="Anstead C.A."/>
            <person name="Korhonen P.K."/>
            <person name="Young N.D."/>
            <person name="Hall R.S."/>
            <person name="Jex A.R."/>
            <person name="Murali S.C."/>
            <person name="Hughes D.S."/>
            <person name="Lee S.F."/>
            <person name="Perry T."/>
            <person name="Stroehlein A.J."/>
            <person name="Ansell B.R."/>
            <person name="Breugelmans B."/>
            <person name="Hofmann A."/>
            <person name="Qu J."/>
            <person name="Dugan S."/>
            <person name="Lee S.L."/>
            <person name="Chao H."/>
            <person name="Dinh H."/>
            <person name="Han Y."/>
            <person name="Doddapaneni H.V."/>
            <person name="Worley K.C."/>
            <person name="Muzny D.M."/>
            <person name="Ioannidis P."/>
            <person name="Waterhouse R.M."/>
            <person name="Zdobnov E.M."/>
            <person name="James P.J."/>
            <person name="Bagnall N.H."/>
            <person name="Kotze A.C."/>
            <person name="Gibbs R.A."/>
            <person name="Richards S."/>
            <person name="Batterham P."/>
            <person name="Gasser R.B."/>
        </authorList>
    </citation>
    <scope>NUCLEOTIDE SEQUENCE [LARGE SCALE GENOMIC DNA]</scope>
    <source>
        <strain evidence="2 3">LS</strain>
        <tissue evidence="2">Full body</tissue>
    </source>
</reference>
<dbReference type="SMART" id="SM00675">
    <property type="entry name" value="DM11"/>
    <property type="match status" value="1"/>
</dbReference>